<sequence length="194" mass="22628">MTNENDKTKKSLKELEERAKELEKSTKKKLESIEEDIKETLEESDREREEIVDELMTPPDEYIEKDNICEEKNESDEIVEDLKLNSVFYNQGEFKYEKCKIVKHLNIISKIVLVLAVISAIILAMQKQVIMNPFGGYAGYEWQPIALLYGVLSGFSGYIFYTVLNALANLVKNIDKNRQLKEFELRKDMEDFDI</sequence>
<evidence type="ECO:0000313" key="3">
    <source>
        <dbReference type="EMBL" id="CEQ04226.1"/>
    </source>
</evidence>
<keyword evidence="2" id="KW-0812">Transmembrane</keyword>
<gene>
    <name evidence="3" type="ORF">R28058_19591</name>
</gene>
<feature type="region of interest" description="Disordered" evidence="1">
    <location>
        <begin position="1"/>
        <end position="51"/>
    </location>
</feature>
<evidence type="ECO:0000256" key="1">
    <source>
        <dbReference type="SAM" id="MobiDB-lite"/>
    </source>
</evidence>
<dbReference type="Proteomes" id="UP000049127">
    <property type="component" value="Unassembled WGS sequence"/>
</dbReference>
<feature type="transmembrane region" description="Helical" evidence="2">
    <location>
        <begin position="146"/>
        <end position="171"/>
    </location>
</feature>
<feature type="compositionally biased region" description="Basic and acidic residues" evidence="1">
    <location>
        <begin position="38"/>
        <end position="49"/>
    </location>
</feature>
<dbReference type="AlphaFoldDB" id="A0A0C7QL55"/>
<name>A0A0C7QL55_PARSO</name>
<feature type="transmembrane region" description="Helical" evidence="2">
    <location>
        <begin position="107"/>
        <end position="126"/>
    </location>
</feature>
<feature type="compositionally biased region" description="Basic and acidic residues" evidence="1">
    <location>
        <begin position="1"/>
        <end position="32"/>
    </location>
</feature>
<evidence type="ECO:0000313" key="4">
    <source>
        <dbReference type="Proteomes" id="UP000049127"/>
    </source>
</evidence>
<dbReference type="OrthoDB" id="9997128at2"/>
<reference evidence="3 4" key="1">
    <citation type="submission" date="2015-01" db="EMBL/GenBank/DDBJ databases">
        <authorList>
            <person name="Aslett A.Martin."/>
            <person name="De Silva Nishadi"/>
        </authorList>
    </citation>
    <scope>NUCLEOTIDE SEQUENCE [LARGE SCALE GENOMIC DNA]</scope>
    <source>
        <strain evidence="3 4">R28058</strain>
    </source>
</reference>
<proteinExistence type="predicted"/>
<accession>A0A0C7QL55</accession>
<organism evidence="3 4">
    <name type="scientific">Paraclostridium sordellii</name>
    <name type="common">Clostridium sordellii</name>
    <dbReference type="NCBI Taxonomy" id="1505"/>
    <lineage>
        <taxon>Bacteria</taxon>
        <taxon>Bacillati</taxon>
        <taxon>Bacillota</taxon>
        <taxon>Clostridia</taxon>
        <taxon>Peptostreptococcales</taxon>
        <taxon>Peptostreptococcaceae</taxon>
        <taxon>Paraclostridium</taxon>
    </lineage>
</organism>
<dbReference type="RefSeq" id="WP_055342234.1">
    <property type="nucleotide sequence ID" value="NZ_CDNI01000003.1"/>
</dbReference>
<dbReference type="EMBL" id="CEKZ01000003">
    <property type="protein sequence ID" value="CEQ04226.1"/>
    <property type="molecule type" value="Genomic_DNA"/>
</dbReference>
<keyword evidence="2" id="KW-1133">Transmembrane helix</keyword>
<evidence type="ECO:0000256" key="2">
    <source>
        <dbReference type="SAM" id="Phobius"/>
    </source>
</evidence>
<keyword evidence="2" id="KW-0472">Membrane</keyword>
<protein>
    <submittedName>
        <fullName evidence="3">Uncharacterized protein</fullName>
    </submittedName>
</protein>